<dbReference type="EMBL" id="OC908610">
    <property type="protein sequence ID" value="CAD7650819.1"/>
    <property type="molecule type" value="Genomic_DNA"/>
</dbReference>
<dbReference type="EMBL" id="CAJPIZ010054035">
    <property type="protein sequence ID" value="CAG2123102.1"/>
    <property type="molecule type" value="Genomic_DNA"/>
</dbReference>
<protein>
    <submittedName>
        <fullName evidence="2">Uncharacterized protein</fullName>
    </submittedName>
</protein>
<sequence>TYEFLKKTSHIRVAAVGAFLVSIPIFFTGVILFTFVNFDEVPALATSVIIGLAIIFCGIASVQNVYLWQWEKTKASQERSESRIIHLRDSGYLPSIELSTLV</sequence>
<dbReference type="Proteomes" id="UP000759131">
    <property type="component" value="Unassembled WGS sequence"/>
</dbReference>
<keyword evidence="1" id="KW-1133">Transmembrane helix</keyword>
<evidence type="ECO:0000313" key="2">
    <source>
        <dbReference type="EMBL" id="CAD7650819.1"/>
    </source>
</evidence>
<feature type="non-terminal residue" evidence="2">
    <location>
        <position position="1"/>
    </location>
</feature>
<evidence type="ECO:0000313" key="3">
    <source>
        <dbReference type="Proteomes" id="UP000759131"/>
    </source>
</evidence>
<dbReference type="AlphaFoldDB" id="A0A7R9QLT1"/>
<dbReference type="OrthoDB" id="10056560at2759"/>
<reference evidence="2" key="1">
    <citation type="submission" date="2020-11" db="EMBL/GenBank/DDBJ databases">
        <authorList>
            <person name="Tran Van P."/>
        </authorList>
    </citation>
    <scope>NUCLEOTIDE SEQUENCE</scope>
</reference>
<keyword evidence="1" id="KW-0812">Transmembrane</keyword>
<name>A0A7R9QLT1_9ACAR</name>
<evidence type="ECO:0000256" key="1">
    <source>
        <dbReference type="SAM" id="Phobius"/>
    </source>
</evidence>
<accession>A0A7R9QLT1</accession>
<feature type="transmembrane region" description="Helical" evidence="1">
    <location>
        <begin position="44"/>
        <end position="67"/>
    </location>
</feature>
<dbReference type="PANTHER" id="PTHR39947">
    <property type="entry name" value="IP19862P"/>
    <property type="match status" value="1"/>
</dbReference>
<feature type="transmembrane region" description="Helical" evidence="1">
    <location>
        <begin position="12"/>
        <end position="38"/>
    </location>
</feature>
<dbReference type="Pfam" id="PF15038">
    <property type="entry name" value="Jiraiya"/>
    <property type="match status" value="1"/>
</dbReference>
<organism evidence="2">
    <name type="scientific">Medioppia subpectinata</name>
    <dbReference type="NCBI Taxonomy" id="1979941"/>
    <lineage>
        <taxon>Eukaryota</taxon>
        <taxon>Metazoa</taxon>
        <taxon>Ecdysozoa</taxon>
        <taxon>Arthropoda</taxon>
        <taxon>Chelicerata</taxon>
        <taxon>Arachnida</taxon>
        <taxon>Acari</taxon>
        <taxon>Acariformes</taxon>
        <taxon>Sarcoptiformes</taxon>
        <taxon>Oribatida</taxon>
        <taxon>Brachypylina</taxon>
        <taxon>Oppioidea</taxon>
        <taxon>Oppiidae</taxon>
        <taxon>Medioppia</taxon>
    </lineage>
</organism>
<keyword evidence="1" id="KW-0472">Membrane</keyword>
<dbReference type="PANTHER" id="PTHR39947:SF1">
    <property type="entry name" value="IP19862P"/>
    <property type="match status" value="1"/>
</dbReference>
<proteinExistence type="predicted"/>
<dbReference type="InterPro" id="IPR029201">
    <property type="entry name" value="Jiraiya"/>
</dbReference>
<keyword evidence="3" id="KW-1185">Reference proteome</keyword>
<gene>
    <name evidence="2" type="ORF">OSB1V03_LOCUS23047</name>
</gene>